<comment type="caution">
    <text evidence="13">The sequence shown here is derived from an EMBL/GenBank/DDBJ whole genome shotgun (WGS) entry which is preliminary data.</text>
</comment>
<accession>A0A8K0NR31</accession>
<dbReference type="SUPFAM" id="SSF47323">
    <property type="entry name" value="Anticodon-binding domain of a subclass of class I aminoacyl-tRNA synthetases"/>
    <property type="match status" value="1"/>
</dbReference>
<keyword evidence="5 10" id="KW-0547">Nucleotide-binding</keyword>
<dbReference type="Proteomes" id="UP000812966">
    <property type="component" value="Unassembled WGS sequence"/>
</dbReference>
<evidence type="ECO:0000256" key="7">
    <source>
        <dbReference type="ARBA" id="ARBA00022917"/>
    </source>
</evidence>
<reference evidence="13" key="1">
    <citation type="submission" date="2020-04" db="EMBL/GenBank/DDBJ databases">
        <title>Analysis of mating type loci in Filobasidium floriforme.</title>
        <authorList>
            <person name="Nowrousian M."/>
        </authorList>
    </citation>
    <scope>NUCLEOTIDE SEQUENCE</scope>
    <source>
        <strain evidence="13">CBS 6242</strain>
    </source>
</reference>
<evidence type="ECO:0000256" key="6">
    <source>
        <dbReference type="ARBA" id="ARBA00022840"/>
    </source>
</evidence>
<name>A0A8K0NR31_9TREE</name>
<dbReference type="Pfam" id="PF00133">
    <property type="entry name" value="tRNA-synt_1"/>
    <property type="match status" value="1"/>
</dbReference>
<dbReference type="SUPFAM" id="SSF50677">
    <property type="entry name" value="ValRS/IleRS/LeuRS editing domain"/>
    <property type="match status" value="1"/>
</dbReference>
<sequence length="1021" mass="114475">MATCLRLGVPRNSQRHGFSTTNFGTSRSSIGIASLGFRYKSTSTSGEPRKSWSDTLLLPKTSFPMKHKDIVKEENRWRDRTSTEFYKWQWENNSGPIFVLHDGPPYANGHLHMGHALNKVVKDFINRYKALRGYRVNYIPGWDCHGLPIEHKSLKALGKSHLQLTPKAIREAARKTAEEAIEIQKKEFRALGVMADWDSPEGTYRTMDQDFEIRQLRLLQQMVEQGLLQHRKRPTYYSPSSRTALAEAEISWKDDHKSTSVYVYFGVGKDDMSSALRKQWEKVGNGRELGLAIWTTTAWTLAANQAVAISSGMEYAIVEQPGSDRLLVVGCDRLEPLKELLGELKVLTTFGGDDLLGTSYDHLFWNSSQPKPKVIASRHVTSGAGTGLVHTAPGHGQEDYDAFRQALGSDADTAEMRCPVDDLGNLTEEIASWTKGGDVASRLVGKSVLGDAVSAMVEILKENGILLKQDVIHHRYPCDWKTKEPIIIRSSPQWFANVEAIRPTALRAIEGIDFKPPQSKRRLESFINGRSEWCISRQRSWGVPIPVLHDAQTGEPFLNSETLDHIIPILEEKGTDHWWSDSVDEFVPESLKSTGRQFRKGFDTMDVWFDSGSSWTILRDKGFKADSEPLADIYLEGSDQHRGWFQSSLLTRLCSAEKGQAHTPYSKVVTHGFVLAQDGSKMSKSSGNGIMPMDVIEGGKDKKKEPAFGTDTLRLWAASVEFTKDSHIGPTSLAMAAENGRKLRNVIKFLLGNSQRGQQPAPRLTHVDLGLLDRHILNELADMETDVIRDYEELYFPGALQRINTFVSGALSSLYFEETKDILYCDEATSSRRQAVAAVLGHILYRMTRILAPITPHLSEEVSHQLTEKPEGPSTIWTDDARKWHLPDVATKMEPLLKIRQYTMLLLEQARNDKALKTGKQAMLRITGGDAATQSLMQEHQQELAQIFSVAEVQVGKHSNQDEVKGTSAWTYSNEVQLALDSTAPIHLELVPSPKHKCPRCWISIAEESESLCTRCEAVVN</sequence>
<dbReference type="PRINTS" id="PR00984">
    <property type="entry name" value="TRNASYNTHILE"/>
</dbReference>
<evidence type="ECO:0000256" key="2">
    <source>
        <dbReference type="ARBA" id="ARBA00013165"/>
    </source>
</evidence>
<evidence type="ECO:0000259" key="11">
    <source>
        <dbReference type="Pfam" id="PF00133"/>
    </source>
</evidence>
<evidence type="ECO:0000256" key="9">
    <source>
        <dbReference type="ARBA" id="ARBA00032665"/>
    </source>
</evidence>
<dbReference type="Gene3D" id="1.10.730.20">
    <property type="match status" value="1"/>
</dbReference>
<dbReference type="NCBIfam" id="TIGR00392">
    <property type="entry name" value="ileS"/>
    <property type="match status" value="1"/>
</dbReference>
<dbReference type="EC" id="6.1.1.5" evidence="2"/>
<dbReference type="GO" id="GO:0004822">
    <property type="term" value="F:isoleucine-tRNA ligase activity"/>
    <property type="evidence" value="ECO:0007669"/>
    <property type="project" value="UniProtKB-EC"/>
</dbReference>
<protein>
    <recommendedName>
        <fullName evidence="2">isoleucine--tRNA ligase</fullName>
        <ecNumber evidence="2">6.1.1.5</ecNumber>
    </recommendedName>
    <alternativeName>
        <fullName evidence="9">Isoleucyl-tRNA synthetase</fullName>
    </alternativeName>
</protein>
<dbReference type="SUPFAM" id="SSF52374">
    <property type="entry name" value="Nucleotidylyl transferase"/>
    <property type="match status" value="1"/>
</dbReference>
<evidence type="ECO:0000256" key="4">
    <source>
        <dbReference type="ARBA" id="ARBA00022598"/>
    </source>
</evidence>
<dbReference type="GO" id="GO:0002161">
    <property type="term" value="F:aminoacyl-tRNA deacylase activity"/>
    <property type="evidence" value="ECO:0007669"/>
    <property type="project" value="InterPro"/>
</dbReference>
<dbReference type="InterPro" id="IPR009080">
    <property type="entry name" value="tRNAsynth_Ia_anticodon-bd"/>
</dbReference>
<evidence type="ECO:0000256" key="10">
    <source>
        <dbReference type="RuleBase" id="RU363035"/>
    </source>
</evidence>
<dbReference type="PROSITE" id="PS00178">
    <property type="entry name" value="AA_TRNA_LIGASE_I"/>
    <property type="match status" value="1"/>
</dbReference>
<dbReference type="InterPro" id="IPR009008">
    <property type="entry name" value="Val/Leu/Ile-tRNA-synth_edit"/>
</dbReference>
<feature type="domain" description="Aminoacyl-tRNA synthetase class Ia" evidence="11">
    <location>
        <begin position="83"/>
        <end position="727"/>
    </location>
</feature>
<evidence type="ECO:0000259" key="12">
    <source>
        <dbReference type="Pfam" id="PF08264"/>
    </source>
</evidence>
<dbReference type="EMBL" id="JABELV010000003">
    <property type="protein sequence ID" value="KAG7575479.1"/>
    <property type="molecule type" value="Genomic_DNA"/>
</dbReference>
<dbReference type="FunFam" id="3.40.50.620:FF:000092">
    <property type="entry name" value="Isoleucine--tRNA ligase"/>
    <property type="match status" value="1"/>
</dbReference>
<dbReference type="Gene3D" id="3.90.740.10">
    <property type="entry name" value="Valyl/Leucyl/Isoleucyl-tRNA synthetase, editing domain"/>
    <property type="match status" value="1"/>
</dbReference>
<keyword evidence="7 10" id="KW-0648">Protein biosynthesis</keyword>
<keyword evidence="3" id="KW-0963">Cytoplasm</keyword>
<dbReference type="InterPro" id="IPR033708">
    <property type="entry name" value="Anticodon_Ile_BEm"/>
</dbReference>
<comment type="similarity">
    <text evidence="1 10">Belongs to the class-I aminoacyl-tRNA synthetase family.</text>
</comment>
<evidence type="ECO:0000256" key="1">
    <source>
        <dbReference type="ARBA" id="ARBA00005594"/>
    </source>
</evidence>
<keyword evidence="4 10" id="KW-0436">Ligase</keyword>
<dbReference type="GO" id="GO:0005524">
    <property type="term" value="F:ATP binding"/>
    <property type="evidence" value="ECO:0007669"/>
    <property type="project" value="UniProtKB-KW"/>
</dbReference>
<feature type="domain" description="Methionyl/Valyl/Leucyl/Isoleucyl-tRNA synthetase anticodon-binding" evidence="12">
    <location>
        <begin position="773"/>
        <end position="922"/>
    </location>
</feature>
<gene>
    <name evidence="13" type="ORF">FFLO_00298</name>
</gene>
<dbReference type="GO" id="GO:0000049">
    <property type="term" value="F:tRNA binding"/>
    <property type="evidence" value="ECO:0007669"/>
    <property type="project" value="InterPro"/>
</dbReference>
<dbReference type="CDD" id="cd07960">
    <property type="entry name" value="Anticodon_Ia_Ile_BEm"/>
    <property type="match status" value="1"/>
</dbReference>
<organism evidence="13 14">
    <name type="scientific">Filobasidium floriforme</name>
    <dbReference type="NCBI Taxonomy" id="5210"/>
    <lineage>
        <taxon>Eukaryota</taxon>
        <taxon>Fungi</taxon>
        <taxon>Dikarya</taxon>
        <taxon>Basidiomycota</taxon>
        <taxon>Agaricomycotina</taxon>
        <taxon>Tremellomycetes</taxon>
        <taxon>Filobasidiales</taxon>
        <taxon>Filobasidiaceae</taxon>
        <taxon>Filobasidium</taxon>
    </lineage>
</organism>
<keyword evidence="14" id="KW-1185">Reference proteome</keyword>
<dbReference type="InterPro" id="IPR002300">
    <property type="entry name" value="aa-tRNA-synth_Ia"/>
</dbReference>
<keyword evidence="8 10" id="KW-0030">Aminoacyl-tRNA synthetase</keyword>
<evidence type="ECO:0000256" key="8">
    <source>
        <dbReference type="ARBA" id="ARBA00023146"/>
    </source>
</evidence>
<dbReference type="InterPro" id="IPR050081">
    <property type="entry name" value="Ile-tRNA_ligase"/>
</dbReference>
<evidence type="ECO:0000256" key="3">
    <source>
        <dbReference type="ARBA" id="ARBA00022490"/>
    </source>
</evidence>
<dbReference type="PANTHER" id="PTHR42765">
    <property type="entry name" value="SOLEUCYL-TRNA SYNTHETASE"/>
    <property type="match status" value="1"/>
</dbReference>
<keyword evidence="6 10" id="KW-0067">ATP-binding</keyword>
<dbReference type="AlphaFoldDB" id="A0A8K0NR31"/>
<dbReference type="Pfam" id="PF08264">
    <property type="entry name" value="Anticodon_1"/>
    <property type="match status" value="1"/>
</dbReference>
<dbReference type="InterPro" id="IPR002301">
    <property type="entry name" value="Ile-tRNA-ligase"/>
</dbReference>
<dbReference type="InterPro" id="IPR013155">
    <property type="entry name" value="M/V/L/I-tRNA-synth_anticd-bd"/>
</dbReference>
<dbReference type="GO" id="GO:0032543">
    <property type="term" value="P:mitochondrial translation"/>
    <property type="evidence" value="ECO:0007669"/>
    <property type="project" value="TreeGrafter"/>
</dbReference>
<dbReference type="InterPro" id="IPR001412">
    <property type="entry name" value="aa-tRNA-synth_I_CS"/>
</dbReference>
<evidence type="ECO:0000313" key="13">
    <source>
        <dbReference type="EMBL" id="KAG7575479.1"/>
    </source>
</evidence>
<dbReference type="PANTHER" id="PTHR42765:SF1">
    <property type="entry name" value="ISOLEUCINE--TRNA LIGASE, MITOCHONDRIAL"/>
    <property type="match status" value="1"/>
</dbReference>
<dbReference type="OrthoDB" id="10264412at2759"/>
<dbReference type="InterPro" id="IPR014729">
    <property type="entry name" value="Rossmann-like_a/b/a_fold"/>
</dbReference>
<dbReference type="GO" id="GO:0006428">
    <property type="term" value="P:isoleucyl-tRNA aminoacylation"/>
    <property type="evidence" value="ECO:0007669"/>
    <property type="project" value="InterPro"/>
</dbReference>
<proteinExistence type="inferred from homology"/>
<dbReference type="Gene3D" id="1.10.10.830">
    <property type="entry name" value="Ile-tRNA synthetase CP2 domain-like"/>
    <property type="match status" value="1"/>
</dbReference>
<dbReference type="GO" id="GO:0005739">
    <property type="term" value="C:mitochondrion"/>
    <property type="evidence" value="ECO:0007669"/>
    <property type="project" value="TreeGrafter"/>
</dbReference>
<dbReference type="Gene3D" id="3.40.50.620">
    <property type="entry name" value="HUPs"/>
    <property type="match status" value="2"/>
</dbReference>
<evidence type="ECO:0000256" key="5">
    <source>
        <dbReference type="ARBA" id="ARBA00022741"/>
    </source>
</evidence>
<evidence type="ECO:0000313" key="14">
    <source>
        <dbReference type="Proteomes" id="UP000812966"/>
    </source>
</evidence>